<keyword evidence="2" id="KW-1185">Reference proteome</keyword>
<dbReference type="OrthoDB" id="10509754at2759"/>
<sequence>MSNPYNEYIQYVYKLEEGLRDAMSLFFPVYCHSVMRLTTFFKAGMLPICAIIFSLAPFTTFSQPQTSFLAHTYNNASSSILISDTAYVDSSMMNANVPVANFYMLGENGNSTILYHLDPVNLREDQAISSLGIQAKPKSWMLPKEVWVETKEEENDAIWDIVTRKENGNV</sequence>
<dbReference type="Proteomes" id="UP000053815">
    <property type="component" value="Unassembled WGS sequence"/>
</dbReference>
<proteinExistence type="predicted"/>
<dbReference type="EMBL" id="DF836312">
    <property type="protein sequence ID" value="GAN02473.1"/>
    <property type="molecule type" value="Genomic_DNA"/>
</dbReference>
<dbReference type="AlphaFoldDB" id="A0A0C9MKT6"/>
<reference evidence="1" key="1">
    <citation type="submission" date="2014-09" db="EMBL/GenBank/DDBJ databases">
        <title>Draft genome sequence of an oleaginous Mucoromycotina fungus Mucor ambiguus NBRC6742.</title>
        <authorList>
            <person name="Takeda I."/>
            <person name="Yamane N."/>
            <person name="Morita T."/>
            <person name="Tamano K."/>
            <person name="Machida M."/>
            <person name="Baker S."/>
            <person name="Koike H."/>
        </authorList>
    </citation>
    <scope>NUCLEOTIDE SEQUENCE</scope>
    <source>
        <strain evidence="1">NBRC 6742</strain>
    </source>
</reference>
<evidence type="ECO:0000313" key="2">
    <source>
        <dbReference type="Proteomes" id="UP000053815"/>
    </source>
</evidence>
<name>A0A0C9MKT6_9FUNG</name>
<evidence type="ECO:0000313" key="1">
    <source>
        <dbReference type="EMBL" id="GAN02473.1"/>
    </source>
</evidence>
<organism evidence="1">
    <name type="scientific">Mucor ambiguus</name>
    <dbReference type="NCBI Taxonomy" id="91626"/>
    <lineage>
        <taxon>Eukaryota</taxon>
        <taxon>Fungi</taxon>
        <taxon>Fungi incertae sedis</taxon>
        <taxon>Mucoromycota</taxon>
        <taxon>Mucoromycotina</taxon>
        <taxon>Mucoromycetes</taxon>
        <taxon>Mucorales</taxon>
        <taxon>Mucorineae</taxon>
        <taxon>Mucoraceae</taxon>
        <taxon>Mucor</taxon>
    </lineage>
</organism>
<accession>A0A0C9MKT6</accession>
<gene>
    <name evidence="1" type="ORF">MAM1_0023c01917</name>
</gene>
<protein>
    <submittedName>
        <fullName evidence="1">Uncharacterized protein</fullName>
    </submittedName>
</protein>